<dbReference type="RefSeq" id="WP_114896028.1">
    <property type="nucleotide sequence ID" value="NZ_CP022674.1"/>
</dbReference>
<dbReference type="Pfam" id="PF11181">
    <property type="entry name" value="YflT"/>
    <property type="match status" value="1"/>
</dbReference>
<proteinExistence type="predicted"/>
<organism evidence="2 3">
    <name type="scientific">Priestia megaterium</name>
    <name type="common">Bacillus megaterium</name>
    <dbReference type="NCBI Taxonomy" id="1404"/>
    <lineage>
        <taxon>Bacteria</taxon>
        <taxon>Bacillati</taxon>
        <taxon>Bacillota</taxon>
        <taxon>Bacilli</taxon>
        <taxon>Bacillales</taxon>
        <taxon>Bacillaceae</taxon>
        <taxon>Priestia</taxon>
    </lineage>
</organism>
<dbReference type="AlphaFoldDB" id="A0AA86LW80"/>
<dbReference type="InterPro" id="IPR025889">
    <property type="entry name" value="GSP17M-like_dom"/>
</dbReference>
<dbReference type="EMBL" id="CP022674">
    <property type="protein sequence ID" value="AXI30267.1"/>
    <property type="molecule type" value="Genomic_DNA"/>
</dbReference>
<evidence type="ECO:0000259" key="1">
    <source>
        <dbReference type="Pfam" id="PF11181"/>
    </source>
</evidence>
<evidence type="ECO:0000313" key="2">
    <source>
        <dbReference type="EMBL" id="AXI30267.1"/>
    </source>
</evidence>
<dbReference type="PANTHER" id="PTHR36109:SF2">
    <property type="entry name" value="MEMBRANE PROTEIN"/>
    <property type="match status" value="1"/>
</dbReference>
<sequence length="161" mass="16155">MEAKAKNVVGVYETEQEAIHAVESLKKEGYASEEISIIGKHKKTKKVQKETNTKAEGAATGALTGGTLGSLTGILAGAGALAIPGIGPIVAAGPIVATLTGAAAGASVGGLSGILVGMGIPKQQAEHYNDSVKEGSLLVLVDKEDCDHDGNPKAPLTGMIL</sequence>
<reference evidence="2 3" key="1">
    <citation type="submission" date="2017-07" db="EMBL/GenBank/DDBJ databases">
        <title>Isolation and development of strain Bacillus megaterium SR7 for enhanced growth and metabolite production under supercritical carbon dioxide.</title>
        <authorList>
            <person name="Freedman A.J.E."/>
            <person name="Peet K.C."/>
            <person name="Boock J.T."/>
            <person name="Penn K."/>
            <person name="Prather K.L.J."/>
            <person name="Thompson J.R."/>
        </authorList>
    </citation>
    <scope>NUCLEOTIDE SEQUENCE [LARGE SCALE GENOMIC DNA]</scope>
    <source>
        <strain evidence="2 3">SR7</strain>
    </source>
</reference>
<accession>A0AA86LW80</accession>
<evidence type="ECO:0000313" key="3">
    <source>
        <dbReference type="Proteomes" id="UP000253834"/>
    </source>
</evidence>
<dbReference type="PANTHER" id="PTHR36109">
    <property type="entry name" value="MEMBRANE PROTEIN-RELATED"/>
    <property type="match status" value="1"/>
</dbReference>
<gene>
    <name evidence="2" type="ORF">CIB87_14970</name>
</gene>
<name>A0AA86LW80_PRIMG</name>
<dbReference type="InterPro" id="IPR052948">
    <property type="entry name" value="Low_temp-induced_all0457"/>
</dbReference>
<dbReference type="Proteomes" id="UP000253834">
    <property type="component" value="Chromosome"/>
</dbReference>
<feature type="domain" description="General stress protein 17M-like" evidence="1">
    <location>
        <begin position="8"/>
        <end position="75"/>
    </location>
</feature>
<protein>
    <submittedName>
        <fullName evidence="2">General stress protein</fullName>
    </submittedName>
</protein>